<evidence type="ECO:0000256" key="5">
    <source>
        <dbReference type="SAM" id="Phobius"/>
    </source>
</evidence>
<dbReference type="Pfam" id="PF04191">
    <property type="entry name" value="PEMT"/>
    <property type="match status" value="1"/>
</dbReference>
<dbReference type="RefSeq" id="WP_255039941.1">
    <property type="nucleotide sequence ID" value="NZ_RJUF01000198.1"/>
</dbReference>
<dbReference type="Proteomes" id="UP001204144">
    <property type="component" value="Unassembled WGS sequence"/>
</dbReference>
<dbReference type="EMBL" id="RJUF01000198">
    <property type="protein sequence ID" value="MCP9766238.1"/>
    <property type="molecule type" value="Genomic_DNA"/>
</dbReference>
<feature type="transmembrane region" description="Helical" evidence="5">
    <location>
        <begin position="47"/>
        <end position="67"/>
    </location>
</feature>
<dbReference type="PROSITE" id="PS50244">
    <property type="entry name" value="S5A_REDUCTASE"/>
    <property type="match status" value="1"/>
</dbReference>
<reference evidence="6 7" key="1">
    <citation type="submission" date="2018-11" db="EMBL/GenBank/DDBJ databases">
        <title>Novel bacteria species description.</title>
        <authorList>
            <person name="Han J.-H."/>
        </authorList>
    </citation>
    <scope>NUCLEOTIDE SEQUENCE [LARGE SCALE GENOMIC DNA]</scope>
    <source>
        <strain evidence="6 7">KCTC23259</strain>
    </source>
</reference>
<feature type="transmembrane region" description="Helical" evidence="5">
    <location>
        <begin position="107"/>
        <end position="133"/>
    </location>
</feature>
<evidence type="ECO:0000256" key="4">
    <source>
        <dbReference type="ARBA" id="ARBA00023136"/>
    </source>
</evidence>
<keyword evidence="4 5" id="KW-0472">Membrane</keyword>
<dbReference type="PANTHER" id="PTHR12714">
    <property type="entry name" value="PROTEIN-S ISOPRENYLCYSTEINE O-METHYLTRANSFERASE"/>
    <property type="match status" value="1"/>
</dbReference>
<dbReference type="Gene3D" id="1.20.120.1630">
    <property type="match status" value="1"/>
</dbReference>
<dbReference type="GO" id="GO:0012505">
    <property type="term" value="C:endomembrane system"/>
    <property type="evidence" value="ECO:0007669"/>
    <property type="project" value="UniProtKB-SubCell"/>
</dbReference>
<evidence type="ECO:0000313" key="6">
    <source>
        <dbReference type="EMBL" id="MCP9766238.1"/>
    </source>
</evidence>
<organism evidence="6 7">
    <name type="scientific">Lacihabitans soyangensis</name>
    <dbReference type="NCBI Taxonomy" id="869394"/>
    <lineage>
        <taxon>Bacteria</taxon>
        <taxon>Pseudomonadati</taxon>
        <taxon>Bacteroidota</taxon>
        <taxon>Cytophagia</taxon>
        <taxon>Cytophagales</taxon>
        <taxon>Leadbetterellaceae</taxon>
        <taxon>Lacihabitans</taxon>
    </lineage>
</organism>
<keyword evidence="2 5" id="KW-0812">Transmembrane</keyword>
<dbReference type="GO" id="GO:0016740">
    <property type="term" value="F:transferase activity"/>
    <property type="evidence" value="ECO:0007669"/>
    <property type="project" value="UniProtKB-ARBA"/>
</dbReference>
<feature type="transmembrane region" description="Helical" evidence="5">
    <location>
        <begin position="17"/>
        <end position="35"/>
    </location>
</feature>
<gene>
    <name evidence="6" type="ORF">EGI31_25145</name>
</gene>
<keyword evidence="3 5" id="KW-1133">Transmembrane helix</keyword>
<sequence length="248" mass="28733">MALIEELEEQGNVLFKFRSYIPIFFLASGLGVYAYKIYDMSYPDLGFNYWLVCLAVGLLGLLVRIYAVGHTPANTSGRNTAEGQVAAELNQTGIYSLVRHPLYLGNFLMWLGVAMLTADLWYLVAFTFTYWVYYERIMFAEEAFLRRKFGEPYLKWASDKPAFIPKLKSPTTPKYPFSIKKILKKEKNGVAAMFGLFYIFEVVGEYIKWGEYTFKPTFWFWGFAVSTILYLILKVIKRSTNILEEEGR</sequence>
<name>A0AAE3KVI4_9BACT</name>
<evidence type="ECO:0000256" key="2">
    <source>
        <dbReference type="ARBA" id="ARBA00022692"/>
    </source>
</evidence>
<dbReference type="PANTHER" id="PTHR12714:SF9">
    <property type="entry name" value="PROTEIN-S-ISOPRENYLCYSTEINE O-METHYLTRANSFERASE"/>
    <property type="match status" value="1"/>
</dbReference>
<dbReference type="InterPro" id="IPR007318">
    <property type="entry name" value="Phopholipid_MeTrfase"/>
</dbReference>
<dbReference type="AlphaFoldDB" id="A0AAE3KVI4"/>
<evidence type="ECO:0000256" key="3">
    <source>
        <dbReference type="ARBA" id="ARBA00022989"/>
    </source>
</evidence>
<feature type="transmembrane region" description="Helical" evidence="5">
    <location>
        <begin position="219"/>
        <end position="236"/>
    </location>
</feature>
<evidence type="ECO:0000256" key="1">
    <source>
        <dbReference type="ARBA" id="ARBA00004127"/>
    </source>
</evidence>
<comment type="caution">
    <text evidence="6">The sequence shown here is derived from an EMBL/GenBank/DDBJ whole genome shotgun (WGS) entry which is preliminary data.</text>
</comment>
<protein>
    <submittedName>
        <fullName evidence="6">DUF1295 domain-containing protein</fullName>
    </submittedName>
</protein>
<proteinExistence type="predicted"/>
<comment type="subcellular location">
    <subcellularLocation>
        <location evidence="1">Endomembrane system</location>
        <topology evidence="1">Multi-pass membrane protein</topology>
    </subcellularLocation>
</comment>
<accession>A0AAE3KVI4</accession>
<evidence type="ECO:0000313" key="7">
    <source>
        <dbReference type="Proteomes" id="UP001204144"/>
    </source>
</evidence>
<feature type="transmembrane region" description="Helical" evidence="5">
    <location>
        <begin position="189"/>
        <end position="207"/>
    </location>
</feature>
<keyword evidence="7" id="KW-1185">Reference proteome</keyword>